<accession>A0A154V580</accession>
<dbReference type="Proteomes" id="UP000076218">
    <property type="component" value="Unassembled WGS sequence"/>
</dbReference>
<dbReference type="OrthoDB" id="4544390at2"/>
<comment type="caution">
    <text evidence="1">The sequence shown here is derived from an EMBL/GenBank/DDBJ whole genome shotgun (WGS) entry which is preliminary data.</text>
</comment>
<name>A0A154V580_9MICO</name>
<dbReference type="RefSeq" id="WP_063070146.1">
    <property type="nucleotide sequence ID" value="NZ_LQXA01000003.1"/>
</dbReference>
<protein>
    <submittedName>
        <fullName evidence="1">Uncharacterized protein</fullName>
    </submittedName>
</protein>
<dbReference type="EMBL" id="LQXA01000003">
    <property type="protein sequence ID" value="KZC96525.1"/>
    <property type="molecule type" value="Genomic_DNA"/>
</dbReference>
<dbReference type="STRING" id="31965.AWH51_02165"/>
<evidence type="ECO:0000313" key="2">
    <source>
        <dbReference type="Proteomes" id="UP000076218"/>
    </source>
</evidence>
<proteinExistence type="predicted"/>
<sequence length="171" mass="20351">MKYIYCERWDGEFNEPINPLSEADARNRFDGLVPEPDHWFSVAALKDDARDRTVPEFLLEVIPHADFVNVSFLDELGRQRFRYGFTNLQGRLFMSNVTEHRYPADRSFHRINEANAVEEFVFKPEGYAKHVVMDDADPLTHVSEYREVKMDRHWERVPQFGDWEHLGKFDR</sequence>
<gene>
    <name evidence="1" type="ORF">AWH51_02165</name>
</gene>
<reference evidence="1 2" key="1">
    <citation type="submission" date="2016-01" db="EMBL/GenBank/DDBJ databases">
        <title>Draft genome sequence of Clavibacter michiganensis subsp. tessellarius DOAB 609.</title>
        <authorList>
            <person name="Tambong J.T."/>
        </authorList>
    </citation>
    <scope>NUCLEOTIDE SEQUENCE [LARGE SCALE GENOMIC DNA]</scope>
    <source>
        <strain evidence="1 2">DOAB 609</strain>
    </source>
</reference>
<evidence type="ECO:0000313" key="1">
    <source>
        <dbReference type="EMBL" id="KZC96525.1"/>
    </source>
</evidence>
<organism evidence="1 2">
    <name type="scientific">Clavibacter tessellarius</name>
    <dbReference type="NCBI Taxonomy" id="31965"/>
    <lineage>
        <taxon>Bacteria</taxon>
        <taxon>Bacillati</taxon>
        <taxon>Actinomycetota</taxon>
        <taxon>Actinomycetes</taxon>
        <taxon>Micrococcales</taxon>
        <taxon>Microbacteriaceae</taxon>
        <taxon>Clavibacter</taxon>
    </lineage>
</organism>
<dbReference type="AlphaFoldDB" id="A0A154V580"/>